<dbReference type="Proteomes" id="UP001499854">
    <property type="component" value="Unassembled WGS sequence"/>
</dbReference>
<protein>
    <submittedName>
        <fullName evidence="4">Uncharacterized protein</fullName>
    </submittedName>
</protein>
<proteinExistence type="predicted"/>
<keyword evidence="5" id="KW-1185">Reference proteome</keyword>
<feature type="domain" description="GTPase-associated protein 1 middle" evidence="2">
    <location>
        <begin position="152"/>
        <end position="252"/>
    </location>
</feature>
<evidence type="ECO:0000259" key="2">
    <source>
        <dbReference type="Pfam" id="PF20014"/>
    </source>
</evidence>
<gene>
    <name evidence="4" type="ORF">GCM10009838_17300</name>
</gene>
<dbReference type="Pfam" id="PF20013">
    <property type="entry name" value="GAP1-N2"/>
    <property type="match status" value="1"/>
</dbReference>
<accession>A0ABN2R0J0</accession>
<evidence type="ECO:0000313" key="4">
    <source>
        <dbReference type="EMBL" id="GAA1961277.1"/>
    </source>
</evidence>
<reference evidence="4 5" key="1">
    <citation type="journal article" date="2019" name="Int. J. Syst. Evol. Microbiol.">
        <title>The Global Catalogue of Microorganisms (GCM) 10K type strain sequencing project: providing services to taxonomists for standard genome sequencing and annotation.</title>
        <authorList>
            <consortium name="The Broad Institute Genomics Platform"/>
            <consortium name="The Broad Institute Genome Sequencing Center for Infectious Disease"/>
            <person name="Wu L."/>
            <person name="Ma J."/>
        </authorList>
    </citation>
    <scope>NUCLEOTIDE SEQUENCE [LARGE SCALE GENOMIC DNA]</scope>
    <source>
        <strain evidence="4 5">JCM 16013</strain>
    </source>
</reference>
<sequence length="800" mass="87192">MTLEQLYYTSCERGLSGFAGYQFNAVSPGASAETQREVLAQIAYKPPRSQMFPAQAEELERCPVNLCFRPGTPSILATVQYVGQDFSKRFGNYFAHALAADSPAHLAEALGPLLPIELWRAPVWAREQAAGTELPRLAGRLPRGVVSPAAVRDFLAGHPRADRLAALLSAAAAALEGRGHPVLLVDDDSDRVAQWIAAVSYLLPPQAGAALAFSTYCADPSASRLHVIGAVPETAGELPPDVFASFVLFDMAAGDTADTAPHPLADLAVRVGVASARALWQTAATLAAAGTSGLDAWLGPAAAAAALGRIQLTAAEVDRAVTWASGADLEPPVLAELALLLHGQPARPDRLLPALVEVARRGGDPALCDEIRFEQIDAELGRVRGTDPDGSPAVRIESSTIRRRIAVRLRELLGTANAAEALRLLRWAKRAGLEQELDLVFLYGLSRRVLVPEVVGGRKTVGAASDLLSAALRDWPAVRRGFVMQLRDLAGDQPREADRLLDGPLGRFLEETDFATELADYPPLQEAYLLSRGRRHRRLRARVLLDVLSRRHQDLPDAELLKRLWPETLLWSKDDLCAIAPNVPLDRLDDDEVAIWFLKALEQASEAVDLDWYLGISRRFLASPAGQRLKTPRAPMEAALAFDQACRTASTFDDLVRIVHQAESAAPMVAMLAGQHLPWVLARLPWEATDVAWVLARLSPDVEDAVIAGISRDPSQRSAAVVKRIAGVYIRYATMYDSGRRADVFNQLMDIVKTLKKREWDLLGTLVLTQAQPLTDDYRSFETRHRKQTRLGVRVHRGGG</sequence>
<evidence type="ECO:0000313" key="5">
    <source>
        <dbReference type="Proteomes" id="UP001499854"/>
    </source>
</evidence>
<dbReference type="InterPro" id="IPR045401">
    <property type="entry name" value="GAP1-M"/>
</dbReference>
<feature type="domain" description="GTPase-associated protein 1-like C-terminal" evidence="3">
    <location>
        <begin position="280"/>
        <end position="733"/>
    </location>
</feature>
<dbReference type="Pfam" id="PF20052">
    <property type="entry name" value="GAP1-C"/>
    <property type="match status" value="1"/>
</dbReference>
<evidence type="ECO:0000259" key="1">
    <source>
        <dbReference type="Pfam" id="PF20013"/>
    </source>
</evidence>
<dbReference type="RefSeq" id="WP_344656419.1">
    <property type="nucleotide sequence ID" value="NZ_BAAAQM010000007.1"/>
</dbReference>
<dbReference type="Pfam" id="PF20014">
    <property type="entry name" value="GAP1-M"/>
    <property type="match status" value="1"/>
</dbReference>
<evidence type="ECO:0000259" key="3">
    <source>
        <dbReference type="Pfam" id="PF20052"/>
    </source>
</evidence>
<comment type="caution">
    <text evidence="4">The sequence shown here is derived from an EMBL/GenBank/DDBJ whole genome shotgun (WGS) entry which is preliminary data.</text>
</comment>
<dbReference type="InterPro" id="IPR045402">
    <property type="entry name" value="GAP1-N2"/>
</dbReference>
<name>A0ABN2R0J0_9ACTN</name>
<dbReference type="EMBL" id="BAAAQM010000007">
    <property type="protein sequence ID" value="GAA1961277.1"/>
    <property type="molecule type" value="Genomic_DNA"/>
</dbReference>
<organism evidence="4 5">
    <name type="scientific">Catenulispora subtropica</name>
    <dbReference type="NCBI Taxonomy" id="450798"/>
    <lineage>
        <taxon>Bacteria</taxon>
        <taxon>Bacillati</taxon>
        <taxon>Actinomycetota</taxon>
        <taxon>Actinomycetes</taxon>
        <taxon>Catenulisporales</taxon>
        <taxon>Catenulisporaceae</taxon>
        <taxon>Catenulispora</taxon>
    </lineage>
</organism>
<dbReference type="InterPro" id="IPR049532">
    <property type="entry name" value="GAP1-like_C"/>
</dbReference>
<feature type="domain" description="GTPase-associated protein 1 N-terminal" evidence="1">
    <location>
        <begin position="3"/>
        <end position="137"/>
    </location>
</feature>